<dbReference type="AlphaFoldDB" id="A0A1H3WBX3"/>
<evidence type="ECO:0000256" key="7">
    <source>
        <dbReference type="RuleBase" id="RU363032"/>
    </source>
</evidence>
<accession>A0A1H3WBX3</accession>
<feature type="transmembrane region" description="Helical" evidence="7">
    <location>
        <begin position="35"/>
        <end position="57"/>
    </location>
</feature>
<dbReference type="Pfam" id="PF00528">
    <property type="entry name" value="BPD_transp_1"/>
    <property type="match status" value="1"/>
</dbReference>
<evidence type="ECO:0000313" key="9">
    <source>
        <dbReference type="EMBL" id="SDZ84470.1"/>
    </source>
</evidence>
<keyword evidence="5 7" id="KW-1133">Transmembrane helix</keyword>
<evidence type="ECO:0000256" key="3">
    <source>
        <dbReference type="ARBA" id="ARBA00022475"/>
    </source>
</evidence>
<dbReference type="InterPro" id="IPR035906">
    <property type="entry name" value="MetI-like_sf"/>
</dbReference>
<sequence>MSQESTDVAVTGSARRSRVIGGVTNGWRMIRANPLSTVGFCIVLGLIFVAIFAPVLAPYSPSAQDLDDTLAPPSADHPFGTDNTGRDIFSRIVFGTRYAIAIAVVVVTLETVVGVSLGLVAGYYRGRVDETVMRGLDVLVSIPPLLLAMVIVTTFGINIWNAMLAIGIVYVPMMSRTVRSSALSIREETYVRAAEGLGYDSKRVMLKHMLPNAVPPIVVLGTTDVAYALIDVATLSFLGLGIQPPKPSWGAMANAAREYILVTPWPIVFPTLAIAIAVLGFNLLGMGLRETLLYGEDRDEVVE</sequence>
<dbReference type="EMBL" id="FNQT01000001">
    <property type="protein sequence ID" value="SDZ84470.1"/>
    <property type="molecule type" value="Genomic_DNA"/>
</dbReference>
<dbReference type="PANTHER" id="PTHR43386">
    <property type="entry name" value="OLIGOPEPTIDE TRANSPORT SYSTEM PERMEASE PROTEIN APPC"/>
    <property type="match status" value="1"/>
</dbReference>
<dbReference type="SUPFAM" id="SSF161098">
    <property type="entry name" value="MetI-like"/>
    <property type="match status" value="1"/>
</dbReference>
<dbReference type="GO" id="GO:0005886">
    <property type="term" value="C:plasma membrane"/>
    <property type="evidence" value="ECO:0007669"/>
    <property type="project" value="UniProtKB-SubCell"/>
</dbReference>
<organism evidence="9 10">
    <name type="scientific">Haloplanus vescus</name>
    <dbReference type="NCBI Taxonomy" id="555874"/>
    <lineage>
        <taxon>Archaea</taxon>
        <taxon>Methanobacteriati</taxon>
        <taxon>Methanobacteriota</taxon>
        <taxon>Stenosarchaea group</taxon>
        <taxon>Halobacteria</taxon>
        <taxon>Halobacteriales</taxon>
        <taxon>Haloferacaceae</taxon>
        <taxon>Haloplanus</taxon>
    </lineage>
</organism>
<protein>
    <submittedName>
        <fullName evidence="9">Peptide/nickel transport system permease protein</fullName>
    </submittedName>
</protein>
<feature type="transmembrane region" description="Helical" evidence="7">
    <location>
        <begin position="98"/>
        <end position="124"/>
    </location>
</feature>
<dbReference type="OrthoDB" id="312811at2157"/>
<dbReference type="RefSeq" id="WP_218124052.1">
    <property type="nucleotide sequence ID" value="NZ_FNQT01000001.1"/>
</dbReference>
<dbReference type="CDD" id="cd06261">
    <property type="entry name" value="TM_PBP2"/>
    <property type="match status" value="1"/>
</dbReference>
<keyword evidence="3" id="KW-1003">Cell membrane</keyword>
<reference evidence="9 10" key="1">
    <citation type="submission" date="2016-10" db="EMBL/GenBank/DDBJ databases">
        <authorList>
            <person name="de Groot N.N."/>
        </authorList>
    </citation>
    <scope>NUCLEOTIDE SEQUENCE [LARGE SCALE GENOMIC DNA]</scope>
    <source>
        <strain evidence="9 10">CGMCC 1.8712</strain>
    </source>
</reference>
<keyword evidence="2 7" id="KW-0813">Transport</keyword>
<evidence type="ECO:0000256" key="6">
    <source>
        <dbReference type="ARBA" id="ARBA00023136"/>
    </source>
</evidence>
<evidence type="ECO:0000256" key="1">
    <source>
        <dbReference type="ARBA" id="ARBA00004651"/>
    </source>
</evidence>
<comment type="similarity">
    <text evidence="7">Belongs to the binding-protein-dependent transport system permease family.</text>
</comment>
<name>A0A1H3WBX3_9EURY</name>
<keyword evidence="10" id="KW-1185">Reference proteome</keyword>
<dbReference type="PROSITE" id="PS50928">
    <property type="entry name" value="ABC_TM1"/>
    <property type="match status" value="1"/>
</dbReference>
<evidence type="ECO:0000256" key="2">
    <source>
        <dbReference type="ARBA" id="ARBA00022448"/>
    </source>
</evidence>
<feature type="transmembrane region" description="Helical" evidence="7">
    <location>
        <begin position="144"/>
        <end position="171"/>
    </location>
</feature>
<evidence type="ECO:0000256" key="4">
    <source>
        <dbReference type="ARBA" id="ARBA00022692"/>
    </source>
</evidence>
<evidence type="ECO:0000256" key="5">
    <source>
        <dbReference type="ARBA" id="ARBA00022989"/>
    </source>
</evidence>
<dbReference type="STRING" id="555874.SAMN04488065_0730"/>
<gene>
    <name evidence="9" type="ORF">SAMN04488065_0730</name>
</gene>
<dbReference type="Proteomes" id="UP000236755">
    <property type="component" value="Unassembled WGS sequence"/>
</dbReference>
<dbReference type="Pfam" id="PF12911">
    <property type="entry name" value="OppC_N"/>
    <property type="match status" value="1"/>
</dbReference>
<dbReference type="InterPro" id="IPR050366">
    <property type="entry name" value="BP-dependent_transpt_permease"/>
</dbReference>
<feature type="transmembrane region" description="Helical" evidence="7">
    <location>
        <begin position="262"/>
        <end position="284"/>
    </location>
</feature>
<keyword evidence="4 7" id="KW-0812">Transmembrane</keyword>
<proteinExistence type="inferred from homology"/>
<dbReference type="InterPro" id="IPR000515">
    <property type="entry name" value="MetI-like"/>
</dbReference>
<comment type="subcellular location">
    <subcellularLocation>
        <location evidence="1 7">Cell membrane</location>
        <topology evidence="1 7">Multi-pass membrane protein</topology>
    </subcellularLocation>
</comment>
<dbReference type="Gene3D" id="1.10.3720.10">
    <property type="entry name" value="MetI-like"/>
    <property type="match status" value="1"/>
</dbReference>
<dbReference type="InterPro" id="IPR025966">
    <property type="entry name" value="OppC_N"/>
</dbReference>
<evidence type="ECO:0000259" key="8">
    <source>
        <dbReference type="PROSITE" id="PS50928"/>
    </source>
</evidence>
<feature type="transmembrane region" description="Helical" evidence="7">
    <location>
        <begin position="217"/>
        <end position="242"/>
    </location>
</feature>
<dbReference type="GO" id="GO:0055085">
    <property type="term" value="P:transmembrane transport"/>
    <property type="evidence" value="ECO:0007669"/>
    <property type="project" value="InterPro"/>
</dbReference>
<dbReference type="PANTHER" id="PTHR43386:SF1">
    <property type="entry name" value="D,D-DIPEPTIDE TRANSPORT SYSTEM PERMEASE PROTEIN DDPC-RELATED"/>
    <property type="match status" value="1"/>
</dbReference>
<evidence type="ECO:0000313" key="10">
    <source>
        <dbReference type="Proteomes" id="UP000236755"/>
    </source>
</evidence>
<feature type="domain" description="ABC transmembrane type-1" evidence="8">
    <location>
        <begin position="96"/>
        <end position="285"/>
    </location>
</feature>
<keyword evidence="6 7" id="KW-0472">Membrane</keyword>